<dbReference type="InterPro" id="IPR002669">
    <property type="entry name" value="UreD"/>
</dbReference>
<protein>
    <submittedName>
        <fullName evidence="3">UreD-domain-containing protein</fullName>
    </submittedName>
</protein>
<dbReference type="OrthoDB" id="5550464at2759"/>
<keyword evidence="4" id="KW-1185">Reference proteome</keyword>
<name>A0A165IQM9_9BASI</name>
<evidence type="ECO:0000313" key="3">
    <source>
        <dbReference type="EMBL" id="KZT60875.1"/>
    </source>
</evidence>
<organism evidence="3 4">
    <name type="scientific">Calocera cornea HHB12733</name>
    <dbReference type="NCBI Taxonomy" id="1353952"/>
    <lineage>
        <taxon>Eukaryota</taxon>
        <taxon>Fungi</taxon>
        <taxon>Dikarya</taxon>
        <taxon>Basidiomycota</taxon>
        <taxon>Agaricomycotina</taxon>
        <taxon>Dacrymycetes</taxon>
        <taxon>Dacrymycetales</taxon>
        <taxon>Dacrymycetaceae</taxon>
        <taxon>Calocera</taxon>
    </lineage>
</organism>
<sequence>MDNVITPVPQVPLRHIFHGRGKAVLNASGNTASFSELSYQYPLKLLSPRTVVDGPVATVYVLSYGGGLVSGDRIDLEVDVGERCSLLMLTQGFTKVFRARGKTISDPGSDGAITRQRLSATVRSESLLLLLPDPVTCFARSSYSQIQTFDLAPDGSAIILDWFTSGRMSRGEVWELDRYRSVNEVQIDGKRVARDVMLLENLVPGRVKSRLAPYGCYATVFLFGPAVQPVLKSLRVEYDTIQQMQLGAPEPFIWSLSPLEKGKAGILRCAGKETETVRVWLRTALAEVGKLVGKDVYDKAFV</sequence>
<proteinExistence type="inferred from homology"/>
<dbReference type="PANTHER" id="PTHR33643">
    <property type="entry name" value="UREASE ACCESSORY PROTEIN D"/>
    <property type="match status" value="1"/>
</dbReference>
<dbReference type="AlphaFoldDB" id="A0A165IQM9"/>
<dbReference type="EMBL" id="KV423927">
    <property type="protein sequence ID" value="KZT60875.1"/>
    <property type="molecule type" value="Genomic_DNA"/>
</dbReference>
<gene>
    <name evidence="3" type="ORF">CALCODRAFT_506521</name>
</gene>
<dbReference type="Pfam" id="PF01774">
    <property type="entry name" value="UreD"/>
    <property type="match status" value="1"/>
</dbReference>
<reference evidence="3 4" key="1">
    <citation type="journal article" date="2016" name="Mol. Biol. Evol.">
        <title>Comparative Genomics of Early-Diverging Mushroom-Forming Fungi Provides Insights into the Origins of Lignocellulose Decay Capabilities.</title>
        <authorList>
            <person name="Nagy L.G."/>
            <person name="Riley R."/>
            <person name="Tritt A."/>
            <person name="Adam C."/>
            <person name="Daum C."/>
            <person name="Floudas D."/>
            <person name="Sun H."/>
            <person name="Yadav J.S."/>
            <person name="Pangilinan J."/>
            <person name="Larsson K.H."/>
            <person name="Matsuura K."/>
            <person name="Barry K."/>
            <person name="Labutti K."/>
            <person name="Kuo R."/>
            <person name="Ohm R.A."/>
            <person name="Bhattacharya S.S."/>
            <person name="Shirouzu T."/>
            <person name="Yoshinaga Y."/>
            <person name="Martin F.M."/>
            <person name="Grigoriev I.V."/>
            <person name="Hibbett D.S."/>
        </authorList>
    </citation>
    <scope>NUCLEOTIDE SEQUENCE [LARGE SCALE GENOMIC DNA]</scope>
    <source>
        <strain evidence="3 4">HHB12733</strain>
    </source>
</reference>
<dbReference type="Proteomes" id="UP000076842">
    <property type="component" value="Unassembled WGS sequence"/>
</dbReference>
<evidence type="ECO:0000256" key="1">
    <source>
        <dbReference type="ARBA" id="ARBA00007177"/>
    </source>
</evidence>
<dbReference type="GO" id="GO:0016151">
    <property type="term" value="F:nickel cation binding"/>
    <property type="evidence" value="ECO:0007669"/>
    <property type="project" value="InterPro"/>
</dbReference>
<dbReference type="FunCoup" id="A0A165IQM9">
    <property type="interactions" value="30"/>
</dbReference>
<keyword evidence="2" id="KW-0143">Chaperone</keyword>
<accession>A0A165IQM9</accession>
<comment type="similarity">
    <text evidence="1">Belongs to the UreD family.</text>
</comment>
<dbReference type="InParanoid" id="A0A165IQM9"/>
<dbReference type="STRING" id="1353952.A0A165IQM9"/>
<evidence type="ECO:0000313" key="4">
    <source>
        <dbReference type="Proteomes" id="UP000076842"/>
    </source>
</evidence>
<evidence type="ECO:0000256" key="2">
    <source>
        <dbReference type="ARBA" id="ARBA00023186"/>
    </source>
</evidence>
<dbReference type="PANTHER" id="PTHR33643:SF1">
    <property type="entry name" value="UREASE ACCESSORY PROTEIN D"/>
    <property type="match status" value="1"/>
</dbReference>
<dbReference type="HAMAP" id="MF_01384">
    <property type="entry name" value="UreD"/>
    <property type="match status" value="1"/>
</dbReference>